<dbReference type="EMBL" id="BARS01021601">
    <property type="protein sequence ID" value="GAG05485.1"/>
    <property type="molecule type" value="Genomic_DNA"/>
</dbReference>
<gene>
    <name evidence="1" type="ORF">S01H1_34667</name>
</gene>
<evidence type="ECO:0000313" key="1">
    <source>
        <dbReference type="EMBL" id="GAG05485.1"/>
    </source>
</evidence>
<reference evidence="1" key="1">
    <citation type="journal article" date="2014" name="Front. Microbiol.">
        <title>High frequency of phylogenetically diverse reductive dehalogenase-homologous genes in deep subseafloor sedimentary metagenomes.</title>
        <authorList>
            <person name="Kawai M."/>
            <person name="Futagami T."/>
            <person name="Toyoda A."/>
            <person name="Takaki Y."/>
            <person name="Nishi S."/>
            <person name="Hori S."/>
            <person name="Arai W."/>
            <person name="Tsubouchi T."/>
            <person name="Morono Y."/>
            <person name="Uchiyama I."/>
            <person name="Ito T."/>
            <person name="Fujiyama A."/>
            <person name="Inagaki F."/>
            <person name="Takami H."/>
        </authorList>
    </citation>
    <scope>NUCLEOTIDE SEQUENCE</scope>
    <source>
        <strain evidence="1">Expedition CK06-06</strain>
    </source>
</reference>
<name>X0UIS6_9ZZZZ</name>
<feature type="non-terminal residue" evidence="1">
    <location>
        <position position="1"/>
    </location>
</feature>
<proteinExistence type="predicted"/>
<accession>X0UIS6</accession>
<comment type="caution">
    <text evidence="1">The sequence shown here is derived from an EMBL/GenBank/DDBJ whole genome shotgun (WGS) entry which is preliminary data.</text>
</comment>
<organism evidence="1">
    <name type="scientific">marine sediment metagenome</name>
    <dbReference type="NCBI Taxonomy" id="412755"/>
    <lineage>
        <taxon>unclassified sequences</taxon>
        <taxon>metagenomes</taxon>
        <taxon>ecological metagenomes</taxon>
    </lineage>
</organism>
<dbReference type="AlphaFoldDB" id="X0UIS6"/>
<protein>
    <submittedName>
        <fullName evidence="1">Uncharacterized protein</fullName>
    </submittedName>
</protein>
<sequence length="85" mass="9551">VPKSRFGGILSALIQQEALPDFDVRVKQKVTYVMQQTPCAAVTVSLIPLHSKDPLSHRKITKVSKIIYSSIVKFFRELEKKPGTL</sequence>